<evidence type="ECO:0000256" key="4">
    <source>
        <dbReference type="ARBA" id="ARBA00022763"/>
    </source>
</evidence>
<keyword evidence="4" id="KW-0227">DNA damage</keyword>
<sequence>MWLLECEGEEVLGGKKLWLKPGNKYVLGRVPSPEVNLPMPSQKSISRVHLIIEVGEVIEGDGLKLYSRSAVTVTDYKTKHGTRLDGDEIRDQTMLLDRDEHFFHLGKYERGFRLFWNPVVISVSLSSKERKDKQVMGPYQKKVEALDIKTVATYVPETTHVVATKRNTAVGLQALINGRYIVTNSYLDAILEAASVPKRIIGGESGSGEGGGEVLRSRLETDFDANWPNPEDYLPVYSGEPKDREPWRFRPNEMRKSLFEGYTFIFCERTQYDNFLGPVTNAHGKLERFDLEPKQTTAEDLVKFVKKVGQGSRAVMVRFRGKKDPEWENQLSTEVQEMMGYRMIEQNEFLDIIVMLDKGSLQVPLQEDFPPVGLPLAQESLHLKRSSKNTPLSPPPAPVIAGGAEITGVHKPTQPSQPSARARGRLRTRTKAFDPFAIDPSEFKPPPTQGPSQMTGLQTYTTSVPEIDLATGQADEEDSIKRSSTLQSDPPLGTLMELDEQHKYPQAQKSSTGPSVHQELPVRSIKKRPIAPEEDRANEDFDVMDLLPGAQAVKRRRVAEKEERIRRGEAIEEPPPGPEPAPTPELASKAPENERVGGKGRGKRVQKEKEKAEDPYVVRAREIREREAEEARVAKEEESAAMDGLEVEKMRNLVIVEVMEVKPRVDKPVRGDYGDEGTRWDDKWNGRKNFKKFRRQGRGGGMRTMRGAVMVNLVEHKGKDFGIGDGYWVDNDGGARSSGKRKSQVRPAVDDSDSDQGDTPFQTARSQPARSAIQTQTQASSSGTRSQVASADTTPRGTKRAAPAAQAKSKGGKKQKTMFLKNESDEDESEDELKFRFKRK</sequence>
<name>A0ABR3GNR7_9PEZI</name>
<accession>A0ABR3GNR7</accession>
<dbReference type="Gene3D" id="3.40.50.10190">
    <property type="entry name" value="BRCT domain"/>
    <property type="match status" value="1"/>
</dbReference>
<dbReference type="Proteomes" id="UP001447188">
    <property type="component" value="Unassembled WGS sequence"/>
</dbReference>
<keyword evidence="5" id="KW-0234">DNA repair</keyword>
<evidence type="ECO:0000256" key="7">
    <source>
        <dbReference type="ARBA" id="ARBA00044757"/>
    </source>
</evidence>
<feature type="domain" description="FHA" evidence="10">
    <location>
        <begin position="25"/>
        <end position="89"/>
    </location>
</feature>
<dbReference type="Gene3D" id="2.60.200.20">
    <property type="match status" value="1"/>
</dbReference>
<dbReference type="PROSITE" id="PS50006">
    <property type="entry name" value="FHA_DOMAIN"/>
    <property type="match status" value="1"/>
</dbReference>
<dbReference type="InterPro" id="IPR036420">
    <property type="entry name" value="BRCT_dom_sf"/>
</dbReference>
<protein>
    <recommendedName>
        <fullName evidence="10">FHA domain-containing protein</fullName>
    </recommendedName>
</protein>
<dbReference type="PANTHER" id="PTHR12162:SF0">
    <property type="entry name" value="NIBRIN"/>
    <property type="match status" value="1"/>
</dbReference>
<feature type="compositionally biased region" description="Basic and acidic residues" evidence="9">
    <location>
        <begin position="559"/>
        <end position="570"/>
    </location>
</feature>
<dbReference type="EMBL" id="JBBBZM010000033">
    <property type="protein sequence ID" value="KAL0637560.1"/>
    <property type="molecule type" value="Genomic_DNA"/>
</dbReference>
<evidence type="ECO:0000313" key="11">
    <source>
        <dbReference type="EMBL" id="KAL0637560.1"/>
    </source>
</evidence>
<keyword evidence="6" id="KW-0539">Nucleus</keyword>
<dbReference type="SUPFAM" id="SSF49879">
    <property type="entry name" value="SMAD/FHA domain"/>
    <property type="match status" value="1"/>
</dbReference>
<feature type="region of interest" description="Disordered" evidence="9">
    <location>
        <begin position="385"/>
        <end position="456"/>
    </location>
</feature>
<feature type="region of interest" description="Disordered" evidence="9">
    <location>
        <begin position="471"/>
        <end position="614"/>
    </location>
</feature>
<dbReference type="InterPro" id="IPR032429">
    <property type="entry name" value="Nibrin_BRCT2"/>
</dbReference>
<dbReference type="InterPro" id="IPR043014">
    <property type="entry name" value="Nibrin_BRCT2_sf"/>
</dbReference>
<comment type="similarity">
    <text evidence="7">Belongs to the Nibrin family.</text>
</comment>
<dbReference type="CDD" id="cd00060">
    <property type="entry name" value="FHA"/>
    <property type="match status" value="1"/>
</dbReference>
<feature type="coiled-coil region" evidence="8">
    <location>
        <begin position="617"/>
        <end position="648"/>
    </location>
</feature>
<dbReference type="InterPro" id="IPR008984">
    <property type="entry name" value="SMAD_FHA_dom_sf"/>
</dbReference>
<evidence type="ECO:0000256" key="2">
    <source>
        <dbReference type="ARBA" id="ARBA00004286"/>
    </source>
</evidence>
<evidence type="ECO:0000256" key="5">
    <source>
        <dbReference type="ARBA" id="ARBA00023204"/>
    </source>
</evidence>
<proteinExistence type="inferred from homology"/>
<feature type="compositionally biased region" description="Basic and acidic residues" evidence="9">
    <location>
        <begin position="605"/>
        <end position="614"/>
    </location>
</feature>
<keyword evidence="8" id="KW-0175">Coiled coil</keyword>
<comment type="caution">
    <text evidence="11">The sequence shown here is derived from an EMBL/GenBank/DDBJ whole genome shotgun (WGS) entry which is preliminary data.</text>
</comment>
<organism evidence="11 12">
    <name type="scientific">Discina gigas</name>
    <dbReference type="NCBI Taxonomy" id="1032678"/>
    <lineage>
        <taxon>Eukaryota</taxon>
        <taxon>Fungi</taxon>
        <taxon>Dikarya</taxon>
        <taxon>Ascomycota</taxon>
        <taxon>Pezizomycotina</taxon>
        <taxon>Pezizomycetes</taxon>
        <taxon>Pezizales</taxon>
        <taxon>Discinaceae</taxon>
        <taxon>Discina</taxon>
    </lineage>
</organism>
<dbReference type="PANTHER" id="PTHR12162">
    <property type="entry name" value="NIBRIN-RELATED"/>
    <property type="match status" value="1"/>
</dbReference>
<feature type="compositionally biased region" description="Pro residues" evidence="9">
    <location>
        <begin position="573"/>
        <end position="583"/>
    </location>
</feature>
<evidence type="ECO:0000256" key="8">
    <source>
        <dbReference type="SAM" id="Coils"/>
    </source>
</evidence>
<comment type="subcellular location">
    <subcellularLocation>
        <location evidence="2">Chromosome</location>
    </subcellularLocation>
    <subcellularLocation>
        <location evidence="1">Nucleus</location>
    </subcellularLocation>
</comment>
<feature type="compositionally biased region" description="Low complexity" evidence="9">
    <location>
        <begin position="769"/>
        <end position="787"/>
    </location>
</feature>
<feature type="compositionally biased region" description="Polar residues" evidence="9">
    <location>
        <begin position="757"/>
        <end position="768"/>
    </location>
</feature>
<evidence type="ECO:0000256" key="3">
    <source>
        <dbReference type="ARBA" id="ARBA00022454"/>
    </source>
</evidence>
<dbReference type="Pfam" id="PF16508">
    <property type="entry name" value="NIBRIN_BRCT_II"/>
    <property type="match status" value="1"/>
</dbReference>
<keyword evidence="3" id="KW-0158">Chromosome</keyword>
<evidence type="ECO:0000256" key="9">
    <source>
        <dbReference type="SAM" id="MobiDB-lite"/>
    </source>
</evidence>
<evidence type="ECO:0000256" key="1">
    <source>
        <dbReference type="ARBA" id="ARBA00004123"/>
    </source>
</evidence>
<dbReference type="Pfam" id="PF00498">
    <property type="entry name" value="FHA"/>
    <property type="match status" value="1"/>
</dbReference>
<gene>
    <name evidence="11" type="ORF">Q9L58_003449</name>
</gene>
<reference evidence="11 12" key="1">
    <citation type="submission" date="2024-02" db="EMBL/GenBank/DDBJ databases">
        <title>Discinaceae phylogenomics.</title>
        <authorList>
            <person name="Dirks A.C."/>
            <person name="James T.Y."/>
        </authorList>
    </citation>
    <scope>NUCLEOTIDE SEQUENCE [LARGE SCALE GENOMIC DNA]</scope>
    <source>
        <strain evidence="11 12">ACD0624</strain>
    </source>
</reference>
<keyword evidence="12" id="KW-1185">Reference proteome</keyword>
<evidence type="ECO:0000256" key="6">
    <source>
        <dbReference type="ARBA" id="ARBA00023242"/>
    </source>
</evidence>
<dbReference type="Gene3D" id="3.40.50.10980">
    <property type="entry name" value="Nibrin, BRCT2 domain"/>
    <property type="match status" value="1"/>
</dbReference>
<feature type="region of interest" description="Disordered" evidence="9">
    <location>
        <begin position="734"/>
        <end position="840"/>
    </location>
</feature>
<feature type="compositionally biased region" description="Basic and acidic residues" evidence="9">
    <location>
        <begin position="530"/>
        <end position="539"/>
    </location>
</feature>
<evidence type="ECO:0000313" key="12">
    <source>
        <dbReference type="Proteomes" id="UP001447188"/>
    </source>
</evidence>
<evidence type="ECO:0000259" key="10">
    <source>
        <dbReference type="PROSITE" id="PS50006"/>
    </source>
</evidence>
<dbReference type="InterPro" id="IPR040227">
    <property type="entry name" value="Nibrin-rel"/>
</dbReference>
<dbReference type="InterPro" id="IPR000253">
    <property type="entry name" value="FHA_dom"/>
</dbReference>